<dbReference type="PANTHER" id="PTHR24043">
    <property type="entry name" value="SCAVENGER RECEPTOR CLASS F"/>
    <property type="match status" value="1"/>
</dbReference>
<feature type="domain" description="EGF-like" evidence="2">
    <location>
        <begin position="95"/>
        <end position="123"/>
    </location>
</feature>
<feature type="domain" description="EGF-like" evidence="2">
    <location>
        <begin position="1117"/>
        <end position="1145"/>
    </location>
</feature>
<dbReference type="InterPro" id="IPR006212">
    <property type="entry name" value="Furin_repeat"/>
</dbReference>
<comment type="caution">
    <text evidence="3">The sequence shown here is derived from an EMBL/GenBank/DDBJ whole genome shotgun (WGS) entry which is preliminary data.</text>
</comment>
<dbReference type="InterPro" id="IPR000742">
    <property type="entry name" value="EGF"/>
</dbReference>
<evidence type="ECO:0000313" key="4">
    <source>
        <dbReference type="Proteomes" id="UP001217089"/>
    </source>
</evidence>
<feature type="domain" description="EGF-like" evidence="2">
    <location>
        <begin position="1402"/>
        <end position="1434"/>
    </location>
</feature>
<gene>
    <name evidence="3" type="ORF">KUTeg_004557</name>
</gene>
<feature type="domain" description="EGF-like" evidence="2">
    <location>
        <begin position="1304"/>
        <end position="1340"/>
    </location>
</feature>
<feature type="domain" description="EGF-like" evidence="2">
    <location>
        <begin position="775"/>
        <end position="803"/>
    </location>
</feature>
<feature type="domain" description="EGF-like" evidence="2">
    <location>
        <begin position="1087"/>
        <end position="1115"/>
    </location>
</feature>
<feature type="domain" description="EGF-like" evidence="2">
    <location>
        <begin position="661"/>
        <end position="694"/>
    </location>
</feature>
<evidence type="ECO:0000259" key="2">
    <source>
        <dbReference type="SMART" id="SM00181"/>
    </source>
</evidence>
<feature type="domain" description="EGF-like" evidence="2">
    <location>
        <begin position="319"/>
        <end position="352"/>
    </location>
</feature>
<dbReference type="PANTHER" id="PTHR24043:SF8">
    <property type="entry name" value="EGF-LIKE DOMAIN-CONTAINING PROTEIN"/>
    <property type="match status" value="1"/>
</dbReference>
<reference evidence="3 4" key="1">
    <citation type="submission" date="2022-12" db="EMBL/GenBank/DDBJ databases">
        <title>Chromosome-level genome of Tegillarca granosa.</title>
        <authorList>
            <person name="Kim J."/>
        </authorList>
    </citation>
    <scope>NUCLEOTIDE SEQUENCE [LARGE SCALE GENOMIC DNA]</scope>
    <source>
        <strain evidence="3">Teg-2019</strain>
        <tissue evidence="3">Adductor muscle</tissue>
    </source>
</reference>
<feature type="domain" description="EGF-like" evidence="2">
    <location>
        <begin position="157"/>
        <end position="184"/>
    </location>
</feature>
<feature type="domain" description="EGF-like" evidence="2">
    <location>
        <begin position="463"/>
        <end position="493"/>
    </location>
</feature>
<dbReference type="InterPro" id="IPR042635">
    <property type="entry name" value="MEGF10/SREC1/2-like"/>
</dbReference>
<feature type="domain" description="EGF-like" evidence="2">
    <location>
        <begin position="1054"/>
        <end position="1085"/>
    </location>
</feature>
<proteinExistence type="predicted"/>
<feature type="domain" description="EGF-like" evidence="2">
    <location>
        <begin position="495"/>
        <end position="522"/>
    </location>
</feature>
<feature type="domain" description="EGF-like" evidence="2">
    <location>
        <begin position="624"/>
        <end position="660"/>
    </location>
</feature>
<feature type="domain" description="EGF-like" evidence="2">
    <location>
        <begin position="65"/>
        <end position="93"/>
    </location>
</feature>
<keyword evidence="1" id="KW-0245">EGF-like domain</keyword>
<feature type="domain" description="EGF-like" evidence="2">
    <location>
        <begin position="125"/>
        <end position="155"/>
    </location>
</feature>
<feature type="domain" description="EGF-like" evidence="2">
    <location>
        <begin position="805"/>
        <end position="835"/>
    </location>
</feature>
<feature type="domain" description="EGF-like" evidence="2">
    <location>
        <begin position="745"/>
        <end position="773"/>
    </location>
</feature>
<accession>A0ABQ9FTI0</accession>
<sequence length="1540" mass="167049">MSCSGNCRQGKCDITSGSCTLGCRDGWYGEFCNISCGGNCRSCNISDGDCLFCDDNYWGVNCTRQCPVNCYLCNKVNGTCQSCKIGFFGINCTKTCAENCAVCNQTTGDCFYCKVGFYGENCSKTCYNCKNNFCPSVTGECVFGCKEGWFGNKCDARCFNNCASCENNAKCSYCVDGWGGENCDVKCPDTCVSCSLGKYCDQCTAGNKIPSFNCTCNDQKCTKFENNVCTECEAGTGWFNLFDTCCPCLHCLGGAEKCSPKGVCEDGCEPGYYLKPFGCVERCDIPNCVWCEQRHREVPNVICIGCKDGFYVENKTCSACSDHCAGQNNECHNVTGHCLNGCDNGWTGELCNIPVETVCDGYLYNGSCIPCSATCLGNVCDHSTGDCIYGCKVGWYSDKCSKQCNANCYSCNSTDGSCLSCSPGKWGHNCTETCAENCTVCSLENGECLYCKPGFYGVNCTQRCVNCKNEFCISPSGECVFGCKEGWFGSKCDSKCFNNCASCQDNVTCSYCFDGWGGENCDVKCPDTCVSCNLGKYCGQCKAGNKIPSFNCTCNDKKCIKFGTKNNETVCTECEAGTGWFNLFDTCCPCLHCLGGAEKCSPKGVCEDGCEPGYYLKPFGCVERCDIPNCVWCEQRHREVPNVICIGCKDGFYVENKTCSACSDHCAGQNNECHNVTGHCLNGCDNGWTGELCNIPVETVCDGYLYNGSCIPCSATCLGNVCDHSTGDCIYGCKVGWYSDKCSKQCNANCYSCNSTDGSCLSCSPGKWGHNCTETCAENCTVCSLENGECLYCKPGFYGVNCTQRCVNCKNEFCISPSGECVFGCKEGWFGSKCDSKCFNNCASCQDNVTCSYCFDGWGGENCDVKCPDTCVSCNLGKYCGQCKAGNKIPSFNCTCNDKKCIKFGTKNNETVCTECEAGTGWFNLFDTCCPCLHCLGGAEKCSPKGVCEDGCEPGYYLKPFGCVERCDIPNCVWCEQRHREVPNVICIGCKDGFYVENKTCSACSDHCAGQNNECHNVTGHCLNGCDNGWTGELCNIPVETVCDGYLYNGSCIPCSATCLGNVCDHSTGDCIYGCKVGWYSDKCSKQCNANCYSCNSTDGSCLSCSPGKWGHNCTETCAENCTVCSLENGECLYCKPGFYGENCSESCMNCKNKFCLSPSGECVFGCKEGWFGNKCDSKCFNNCASCENNATCSYCVDGWGGENCDVKCPDTCVSCSLGKYCDQCTAGNKIPSFNCTCNDQKCTKFENNVCTECEAGTGWFSLFDTCCPCLHCLGGAEKCSPKGVCEDGCEPGYYLKPFGCVERCDIPNCVWCEQRHREVPNVICIGCKDGFYVENKTCSACSGHCAGQNNGCHNVTGHCLNGCDSGWTGELCNISDNDRCLRYNNSTGKCEKCLTGSWGPYCKFDCSNICVTCDITSGYCTSCAGNRFGLNCAQFCSTKCIVNEKSEMSSCNFNTGECLHGCQGGWFGNSCNCSCANDVSRYGCTDDERVCSGKIKINKKRAYRMIFISITLSNPITREQYILCLIAFISRDFFAFFLN</sequence>
<feature type="domain" description="EGF-like" evidence="2">
    <location>
        <begin position="837"/>
        <end position="864"/>
    </location>
</feature>
<evidence type="ECO:0000313" key="3">
    <source>
        <dbReference type="EMBL" id="KAJ8319466.1"/>
    </source>
</evidence>
<dbReference type="SMART" id="SM00181">
    <property type="entry name" value="EGF"/>
    <property type="match status" value="30"/>
</dbReference>
<feature type="domain" description="EGF-like" evidence="2">
    <location>
        <begin position="2"/>
        <end position="33"/>
    </location>
</feature>
<feature type="domain" description="EGF-like" evidence="2">
    <location>
        <begin position="712"/>
        <end position="743"/>
    </location>
</feature>
<feature type="domain" description="EGF-like" evidence="2">
    <location>
        <begin position="1003"/>
        <end position="1036"/>
    </location>
</feature>
<feature type="domain" description="EGF-like" evidence="2">
    <location>
        <begin position="433"/>
        <end position="461"/>
    </location>
</feature>
<feature type="domain" description="EGF-like" evidence="2">
    <location>
        <begin position="1147"/>
        <end position="1177"/>
    </location>
</feature>
<keyword evidence="4" id="KW-1185">Reference proteome</keyword>
<protein>
    <recommendedName>
        <fullName evidence="2">EGF-like domain-containing protein</fullName>
    </recommendedName>
</protein>
<feature type="domain" description="EGF-like" evidence="2">
    <location>
        <begin position="403"/>
        <end position="431"/>
    </location>
</feature>
<dbReference type="EMBL" id="JARBDR010000214">
    <property type="protein sequence ID" value="KAJ8319466.1"/>
    <property type="molecule type" value="Genomic_DNA"/>
</dbReference>
<dbReference type="Proteomes" id="UP001217089">
    <property type="component" value="Unassembled WGS sequence"/>
</dbReference>
<feature type="domain" description="EGF-like" evidence="2">
    <location>
        <begin position="966"/>
        <end position="1002"/>
    </location>
</feature>
<feature type="domain" description="EGF-like" evidence="2">
    <location>
        <begin position="1341"/>
        <end position="1374"/>
    </location>
</feature>
<feature type="domain" description="EGF-like" evidence="2">
    <location>
        <begin position="370"/>
        <end position="401"/>
    </location>
</feature>
<feature type="domain" description="EGF-like" evidence="2">
    <location>
        <begin position="1179"/>
        <end position="1206"/>
    </location>
</feature>
<organism evidence="3 4">
    <name type="scientific">Tegillarca granosa</name>
    <name type="common">Malaysian cockle</name>
    <name type="synonym">Anadara granosa</name>
    <dbReference type="NCBI Taxonomy" id="220873"/>
    <lineage>
        <taxon>Eukaryota</taxon>
        <taxon>Metazoa</taxon>
        <taxon>Spiralia</taxon>
        <taxon>Lophotrochozoa</taxon>
        <taxon>Mollusca</taxon>
        <taxon>Bivalvia</taxon>
        <taxon>Autobranchia</taxon>
        <taxon>Pteriomorphia</taxon>
        <taxon>Arcoida</taxon>
        <taxon>Arcoidea</taxon>
        <taxon>Arcidae</taxon>
        <taxon>Tegillarca</taxon>
    </lineage>
</organism>
<name>A0ABQ9FTI0_TEGGR</name>
<evidence type="ECO:0000256" key="1">
    <source>
        <dbReference type="ARBA" id="ARBA00022536"/>
    </source>
</evidence>
<feature type="domain" description="EGF-like" evidence="2">
    <location>
        <begin position="35"/>
        <end position="63"/>
    </location>
</feature>
<dbReference type="SMART" id="SM00261">
    <property type="entry name" value="FU"/>
    <property type="match status" value="7"/>
</dbReference>
<feature type="domain" description="EGF-like" evidence="2">
    <location>
        <begin position="282"/>
        <end position="318"/>
    </location>
</feature>